<evidence type="ECO:0000313" key="2">
    <source>
        <dbReference type="EMBL" id="AHG91872.1"/>
    </source>
</evidence>
<keyword evidence="3" id="KW-1185">Reference proteome</keyword>
<feature type="signal peptide" evidence="1">
    <location>
        <begin position="1"/>
        <end position="26"/>
    </location>
</feature>
<name>W0RN06_9BACT</name>
<dbReference type="Proteomes" id="UP000019151">
    <property type="component" value="Chromosome"/>
</dbReference>
<dbReference type="KEGG" id="gba:J421_4335"/>
<evidence type="ECO:0008006" key="4">
    <source>
        <dbReference type="Google" id="ProtNLM"/>
    </source>
</evidence>
<dbReference type="eggNOG" id="ENOG5033UEU">
    <property type="taxonomic scope" value="Bacteria"/>
</dbReference>
<reference evidence="2 3" key="1">
    <citation type="journal article" date="2014" name="Genome Announc.">
        <title>Genome Sequence and Methylome of Soil Bacterium Gemmatirosa kalamazoonensis KBS708T, a Member of the Rarely Cultivated Gemmatimonadetes Phylum.</title>
        <authorList>
            <person name="Debruyn J.M."/>
            <person name="Radosevich M."/>
            <person name="Wommack K.E."/>
            <person name="Polson S.W."/>
            <person name="Hauser L.J."/>
            <person name="Fawaz M.N."/>
            <person name="Korlach J."/>
            <person name="Tsai Y.C."/>
        </authorList>
    </citation>
    <scope>NUCLEOTIDE SEQUENCE [LARGE SCALE GENOMIC DNA]</scope>
    <source>
        <strain evidence="2 3">KBS708</strain>
    </source>
</reference>
<evidence type="ECO:0000256" key="1">
    <source>
        <dbReference type="SAM" id="SignalP"/>
    </source>
</evidence>
<dbReference type="HOGENOM" id="CLU_640546_0_0_0"/>
<dbReference type="PROSITE" id="PS51257">
    <property type="entry name" value="PROKAR_LIPOPROTEIN"/>
    <property type="match status" value="1"/>
</dbReference>
<gene>
    <name evidence="2" type="ORF">J421_4335</name>
</gene>
<proteinExistence type="predicted"/>
<feature type="chain" id="PRO_5004794341" description="Lipoprotein" evidence="1">
    <location>
        <begin position="27"/>
        <end position="428"/>
    </location>
</feature>
<sequence length="428" mass="46228">MLRVLSPPKVRRAASLLALGLAAVLAGCRGRAASTAGARPAAEFLLSAGDSTYWITSDPARVRVRSSAMFLARYGGHLYEVYAADDDRSYYDAIFTSQRIFSRDLVGGDSTTVFSDPLVPTLARRYATSHPHELPLGPEDEGAEDPRTQATTEVSLVDLHGPFLTYDARADIDVDGGTTRHTARRTVVDLRSARTMSVAELFGTAAAESLVVEGRRRLARALDSVRTLADTDDETEVRALHALSTFRFQADNFGLAAVGARPAVSFVALGRDADGHAVTLVLSPIVVPGAAPAWWSADVSDALPTVAADSSELRWRVHAAEVLARPVRGQDAATLTVRAANAARRRTEYPLGRVPMPVHQLFALDRPALDAVSRRALVRAFNESALYGDQAISAAYRSGERGAWRVVRGETRRRATLHVPRTTLHGSR</sequence>
<dbReference type="EMBL" id="CP007128">
    <property type="protein sequence ID" value="AHG91872.1"/>
    <property type="molecule type" value="Genomic_DNA"/>
</dbReference>
<keyword evidence="1" id="KW-0732">Signal</keyword>
<evidence type="ECO:0000313" key="3">
    <source>
        <dbReference type="Proteomes" id="UP000019151"/>
    </source>
</evidence>
<dbReference type="STRING" id="861299.J421_4335"/>
<protein>
    <recommendedName>
        <fullName evidence="4">Lipoprotein</fullName>
    </recommendedName>
</protein>
<dbReference type="AlphaFoldDB" id="W0RN06"/>
<dbReference type="InParanoid" id="W0RN06"/>
<organism evidence="2 3">
    <name type="scientific">Gemmatirosa kalamazoonensis</name>
    <dbReference type="NCBI Taxonomy" id="861299"/>
    <lineage>
        <taxon>Bacteria</taxon>
        <taxon>Pseudomonadati</taxon>
        <taxon>Gemmatimonadota</taxon>
        <taxon>Gemmatimonadia</taxon>
        <taxon>Gemmatimonadales</taxon>
        <taxon>Gemmatimonadaceae</taxon>
        <taxon>Gemmatirosa</taxon>
    </lineage>
</organism>
<accession>W0RN06</accession>